<reference evidence="3 4" key="2">
    <citation type="submission" date="2023-06" db="EMBL/GenBank/DDBJ databases">
        <title>New species of Caulobacter bacteriophages in the Kronosvirus genus that infect the plant growth-promoting Caulobacter strain CBR1.</title>
        <authorList>
            <person name="Mohammadi T."/>
            <person name="Millwood A."/>
        </authorList>
    </citation>
    <scope>NUCLEOTIDE SEQUENCE [LARGE SCALE GENOMIC DNA]</scope>
</reference>
<dbReference type="EMBL" id="OQ330850">
    <property type="protein sequence ID" value="WDS38337.1"/>
    <property type="molecule type" value="Genomic_DNA"/>
</dbReference>
<organism evidence="3 4">
    <name type="scientific">Caulobacter phage TMCBR4</name>
    <dbReference type="NCBI Taxonomy" id="3028191"/>
    <lineage>
        <taxon>Viruses</taxon>
        <taxon>Duplodnaviria</taxon>
        <taxon>Heunggongvirae</taxon>
        <taxon>Uroviricota</taxon>
        <taxon>Caudoviricetes</taxon>
        <taxon>Caudoviricetes incertae sedis</taxon>
        <taxon>Kronosvirus</taxon>
        <taxon>Kronosvirus elgin</taxon>
    </lineage>
</organism>
<evidence type="ECO:0000313" key="3">
    <source>
        <dbReference type="EMBL" id="WDS38337.1"/>
    </source>
</evidence>
<evidence type="ECO:0000313" key="4">
    <source>
        <dbReference type="Proteomes" id="UP001219524"/>
    </source>
</evidence>
<dbReference type="EMBL" id="OQ330850">
    <property type="protein sequence ID" value="WDS38336.1"/>
    <property type="molecule type" value="Genomic_DNA"/>
</dbReference>
<accession>A0AAE9ZGZ7</accession>
<feature type="region of interest" description="Disordered" evidence="1">
    <location>
        <begin position="50"/>
        <end position="70"/>
    </location>
</feature>
<evidence type="ECO:0000313" key="2">
    <source>
        <dbReference type="EMBL" id="WDS38336.1"/>
    </source>
</evidence>
<sequence>MNTFVPVIHLRDRLKSAPAGQAWTICGALVRERHTHTLGWKVTCDCCIPRGGKRSGPTRSAPTAPALELA</sequence>
<evidence type="ECO:0000256" key="1">
    <source>
        <dbReference type="SAM" id="MobiDB-lite"/>
    </source>
</evidence>
<gene>
    <name evidence="2" type="ORF">TMCBR4_gp027c</name>
    <name evidence="3" type="ORF">TMCBR4_gp028c</name>
</gene>
<proteinExistence type="predicted"/>
<keyword evidence="4" id="KW-1185">Reference proteome</keyword>
<protein>
    <submittedName>
        <fullName evidence="3">Uncharacterized protein</fullName>
    </submittedName>
</protein>
<reference evidence="3 4" key="1">
    <citation type="submission" date="2023-01" db="EMBL/GenBank/DDBJ databases">
        <authorList>
            <person name="Ely B."/>
        </authorList>
    </citation>
    <scope>NUCLEOTIDE SEQUENCE [LARGE SCALE GENOMIC DNA]</scope>
</reference>
<name>A0AAE9ZGZ7_9CAUD</name>
<dbReference type="Proteomes" id="UP001219524">
    <property type="component" value="Segment"/>
</dbReference>